<dbReference type="InterPro" id="IPR048987">
    <property type="entry name" value="PIN-TPR-GreABC"/>
</dbReference>
<dbReference type="RefSeq" id="WP_289165035.1">
    <property type="nucleotide sequence ID" value="NZ_JASZZN010000014.1"/>
</dbReference>
<dbReference type="SUPFAM" id="SSF48452">
    <property type="entry name" value="TPR-like"/>
    <property type="match status" value="2"/>
</dbReference>
<dbReference type="InterPro" id="IPR011856">
    <property type="entry name" value="tRNA_endonuc-like_dom_sf"/>
</dbReference>
<proteinExistence type="predicted"/>
<evidence type="ECO:0000259" key="2">
    <source>
        <dbReference type="Pfam" id="PF20698"/>
    </source>
</evidence>
<feature type="domain" description="Mrr-like" evidence="1">
    <location>
        <begin position="38"/>
        <end position="107"/>
    </location>
</feature>
<sequence>MRFRYPQPGNEEEFEDFCLRYYRHSLERGGLVRYGKRGEKQDGIDIIDQHCIKPLYVVQCKNHEPTKTIPPQEIKDEVANLEQALHPVDFYIIATTARKSRNAQDAVLALNQRNNGQPPFKVEIHFWEDICARLDEFGKAVSDFLVWGERTLEETLRTIQLLTTNTSAFPDNANTEQVDATELYSEISTLFDQRKIAAAEHEIAKLADPEADSALSREERYAILRLKAKLALEHLQHDEASRLFKLAYQACPEIPKAQQNYVFALELSGDRKTAFKEAEKLIDQHADSSYLVSLLIRNCENETNLDQYRSVIDDYAEKEEDVNLALVTKFLAWDDPESAEKAANRALGLSPTSAHALFWRGAVAHHCGMNGDWRLRADRLKDAISHYTESQKACERDGYRGLLPEVFNHRARVNGFLGNRTEAERDYRRAVDVSGEQFLYAESAVAFFLQHGDIDSAWEFVPLLNDSSNESRYLTGVIEYYHGTKSKKREVIEQLGELASIKFDRAVDVRFHCVEWAIALQDYGLALQYVPNSFLESHPLQGNTLRAWIALESGDTEGSHQWANRAIESSSRSANRQEIAVLANLLMRIGSDEQALPLCEQASIPGVLNDDCKRLLECAQRLDRQDTLLRICSELRETDQQDNRIRRLEVELLSHYAPERALALAEEFITHDHTYFFVARNYLAVQLGDPSKIKLDDEALPNPADFSPEEAYLVVTPYIEIERYRDAVDFAYRQLRRYFSDERAHGQYIWLMLEYGEKATIPSVQSTATDQSAVQLQNLTTNQQRWVTIEDDQPDTARNEIASSTPVAQSLIGKRVGDVACVSGGVLQLQSERVTQIQHKYVRLFQETIASFQNRFPGSGVIQSIHLGKPDTPDTTPIVESLKGRQQHVRKVTDYYREKPCSLHLLGTSLGVNLYQLINGLASHGGMLIRCVDCSPEDFDEFASERRSEKRFVLDLSTIVTISLLNSWSDLPSNNEYLVSRATKNTLAEWLAEIEDGRRSQTYATLSDDGRFSIEDVPTEHLDKELNHLRTAVENIDSLCEIRDSMAISELDPKRRERYLDFLGICSLESLSVAKDEDALIWTDDLCVAIIGESDFGVKRTWTQQFLKSEELNGEIELATYRRQTAMLAAWNYAATIWSVGDLVAAGEKSGWDVAAWPFRECLALIGTCPLKNAQKAHLLFEFFGLLRRSSCVELKHSVIIQNALDHLGHADTVRWMLRRVDQVFPIDFPTAEFLKAEFAYWLRLRYLITNR</sequence>
<protein>
    <recommendedName>
        <fullName evidence="5">Restriction endonuclease type IV Mrr domain-containing protein</fullName>
    </recommendedName>
</protein>
<dbReference type="InterPro" id="IPR011990">
    <property type="entry name" value="TPR-like_helical_dom_sf"/>
</dbReference>
<dbReference type="EMBL" id="JASZZN010000014">
    <property type="protein sequence ID" value="MDM4017551.1"/>
    <property type="molecule type" value="Genomic_DNA"/>
</dbReference>
<dbReference type="Pfam" id="PF20698">
    <property type="entry name" value="PIN-TPR-GreABC"/>
    <property type="match status" value="1"/>
</dbReference>
<dbReference type="Gene3D" id="3.40.1350.10">
    <property type="match status" value="1"/>
</dbReference>
<keyword evidence="4" id="KW-1185">Reference proteome</keyword>
<dbReference type="Gene3D" id="1.25.40.10">
    <property type="entry name" value="Tetratricopeptide repeat domain"/>
    <property type="match status" value="1"/>
</dbReference>
<dbReference type="Proteomes" id="UP001239462">
    <property type="component" value="Unassembled WGS sequence"/>
</dbReference>
<dbReference type="InterPro" id="IPR039442">
    <property type="entry name" value="Mrr-like_dom"/>
</dbReference>
<evidence type="ECO:0000313" key="3">
    <source>
        <dbReference type="EMBL" id="MDM4017551.1"/>
    </source>
</evidence>
<organism evidence="3 4">
    <name type="scientific">Roseiconus lacunae</name>
    <dbReference type="NCBI Taxonomy" id="2605694"/>
    <lineage>
        <taxon>Bacteria</taxon>
        <taxon>Pseudomonadati</taxon>
        <taxon>Planctomycetota</taxon>
        <taxon>Planctomycetia</taxon>
        <taxon>Pirellulales</taxon>
        <taxon>Pirellulaceae</taxon>
        <taxon>Roseiconus</taxon>
    </lineage>
</organism>
<feature type="domain" description="PIN" evidence="2">
    <location>
        <begin position="953"/>
        <end position="1087"/>
    </location>
</feature>
<evidence type="ECO:0000259" key="1">
    <source>
        <dbReference type="Pfam" id="PF13156"/>
    </source>
</evidence>
<evidence type="ECO:0008006" key="5">
    <source>
        <dbReference type="Google" id="ProtNLM"/>
    </source>
</evidence>
<evidence type="ECO:0000313" key="4">
    <source>
        <dbReference type="Proteomes" id="UP001239462"/>
    </source>
</evidence>
<comment type="caution">
    <text evidence="3">The sequence shown here is derived from an EMBL/GenBank/DDBJ whole genome shotgun (WGS) entry which is preliminary data.</text>
</comment>
<dbReference type="Pfam" id="PF13156">
    <property type="entry name" value="Mrr_cat_2"/>
    <property type="match status" value="1"/>
</dbReference>
<reference evidence="3 4" key="1">
    <citation type="submission" date="2023-06" db="EMBL/GenBank/DDBJ databases">
        <title>Roseiconus lacunae JC819 isolated from Gulf of Mannar region, Tamil Nadu.</title>
        <authorList>
            <person name="Pk S."/>
            <person name="Ch S."/>
            <person name="Ch V.R."/>
        </authorList>
    </citation>
    <scope>NUCLEOTIDE SEQUENCE [LARGE SCALE GENOMIC DNA]</scope>
    <source>
        <strain evidence="3 4">JC819</strain>
    </source>
</reference>
<name>A0ABT7PN22_9BACT</name>
<gene>
    <name evidence="3" type="ORF">QTN89_19035</name>
</gene>
<accession>A0ABT7PN22</accession>